<dbReference type="UniPathway" id="UPA00109">
    <property type="reaction ID" value="UER00182"/>
</dbReference>
<evidence type="ECO:0000256" key="9">
    <source>
        <dbReference type="ARBA" id="ARBA00038478"/>
    </source>
</evidence>
<dbReference type="GO" id="GO:0006002">
    <property type="term" value="P:fructose 6-phosphate metabolic process"/>
    <property type="evidence" value="ECO:0007669"/>
    <property type="project" value="InterPro"/>
</dbReference>
<evidence type="ECO:0000256" key="2">
    <source>
        <dbReference type="ARBA" id="ARBA00004679"/>
    </source>
</evidence>
<evidence type="ECO:0000313" key="11">
    <source>
        <dbReference type="EMBL" id="NEC92951.1"/>
    </source>
</evidence>
<accession>A0A6B3C838</accession>
<dbReference type="GO" id="GO:0030388">
    <property type="term" value="P:fructose 1,6-bisphosphate metabolic process"/>
    <property type="evidence" value="ECO:0007669"/>
    <property type="project" value="TreeGrafter"/>
</dbReference>
<evidence type="ECO:0000256" key="3">
    <source>
        <dbReference type="ARBA" id="ARBA00022490"/>
    </source>
</evidence>
<dbReference type="GO" id="GO:0042802">
    <property type="term" value="F:identical protein binding"/>
    <property type="evidence" value="ECO:0007669"/>
    <property type="project" value="TreeGrafter"/>
</dbReference>
<dbReference type="GO" id="GO:0005945">
    <property type="term" value="C:6-phosphofructokinase complex"/>
    <property type="evidence" value="ECO:0007669"/>
    <property type="project" value="TreeGrafter"/>
</dbReference>
<keyword evidence="3" id="KW-0963">Cytoplasm</keyword>
<feature type="domain" description="Phosphofructokinase" evidence="10">
    <location>
        <begin position="6"/>
        <end position="96"/>
    </location>
</feature>
<comment type="cofactor">
    <cofactor evidence="1">
        <name>Mg(2+)</name>
        <dbReference type="ChEBI" id="CHEBI:18420"/>
    </cofactor>
</comment>
<dbReference type="InterPro" id="IPR000023">
    <property type="entry name" value="Phosphofructokinase_dom"/>
</dbReference>
<dbReference type="InterPro" id="IPR015912">
    <property type="entry name" value="Phosphofructokinase_CS"/>
</dbReference>
<dbReference type="InterPro" id="IPR035966">
    <property type="entry name" value="PKF_sf"/>
</dbReference>
<keyword evidence="6 11" id="KW-0418">Kinase</keyword>
<dbReference type="InterPro" id="IPR022953">
    <property type="entry name" value="ATP_PFK"/>
</dbReference>
<dbReference type="Gene3D" id="3.40.50.460">
    <property type="entry name" value="Phosphofructokinase domain"/>
    <property type="match status" value="1"/>
</dbReference>
<protein>
    <submittedName>
        <fullName evidence="11">6-phosphofructokinase</fullName>
        <ecNumber evidence="11">2.7.1.11</ecNumber>
    </submittedName>
</protein>
<evidence type="ECO:0000256" key="6">
    <source>
        <dbReference type="ARBA" id="ARBA00022777"/>
    </source>
</evidence>
<dbReference type="EMBL" id="JAAGLU010000345">
    <property type="protein sequence ID" value="NEC92951.1"/>
    <property type="molecule type" value="Genomic_DNA"/>
</dbReference>
<keyword evidence="4 11" id="KW-0808">Transferase</keyword>
<dbReference type="RefSeq" id="WP_203733069.1">
    <property type="nucleotide sequence ID" value="NZ_JAAGLU010000345.1"/>
</dbReference>
<evidence type="ECO:0000256" key="1">
    <source>
        <dbReference type="ARBA" id="ARBA00001946"/>
    </source>
</evidence>
<evidence type="ECO:0000256" key="5">
    <source>
        <dbReference type="ARBA" id="ARBA00022723"/>
    </source>
</evidence>
<dbReference type="EC" id="2.7.1.11" evidence="11"/>
<dbReference type="GO" id="GO:0005524">
    <property type="term" value="F:ATP binding"/>
    <property type="evidence" value="ECO:0007669"/>
    <property type="project" value="TreeGrafter"/>
</dbReference>
<evidence type="ECO:0000256" key="4">
    <source>
        <dbReference type="ARBA" id="ARBA00022679"/>
    </source>
</evidence>
<keyword evidence="8" id="KW-0324">Glycolysis</keyword>
<dbReference type="AlphaFoldDB" id="A0A6B3C838"/>
<dbReference type="PANTHER" id="PTHR13697">
    <property type="entry name" value="PHOSPHOFRUCTOKINASE"/>
    <property type="match status" value="1"/>
</dbReference>
<dbReference type="Gene3D" id="3.40.50.450">
    <property type="match status" value="1"/>
</dbReference>
<name>A0A6B3C838_9ACTN</name>
<evidence type="ECO:0000256" key="7">
    <source>
        <dbReference type="ARBA" id="ARBA00022842"/>
    </source>
</evidence>
<dbReference type="GO" id="GO:0046872">
    <property type="term" value="F:metal ion binding"/>
    <property type="evidence" value="ECO:0007669"/>
    <property type="project" value="UniProtKB-KW"/>
</dbReference>
<dbReference type="GO" id="GO:0003872">
    <property type="term" value="F:6-phosphofructokinase activity"/>
    <property type="evidence" value="ECO:0007669"/>
    <property type="project" value="UniProtKB-EC"/>
</dbReference>
<gene>
    <name evidence="11" type="ORF">G3I71_46140</name>
</gene>
<feature type="non-terminal residue" evidence="11">
    <location>
        <position position="1"/>
    </location>
</feature>
<organism evidence="11">
    <name type="scientific">Streptomyces sp. SID12501</name>
    <dbReference type="NCBI Taxonomy" id="2706042"/>
    <lineage>
        <taxon>Bacteria</taxon>
        <taxon>Bacillati</taxon>
        <taxon>Actinomycetota</taxon>
        <taxon>Actinomycetes</taxon>
        <taxon>Kitasatosporales</taxon>
        <taxon>Streptomycetaceae</taxon>
        <taxon>Streptomyces</taxon>
    </lineage>
</organism>
<dbReference type="GO" id="GO:0061621">
    <property type="term" value="P:canonical glycolysis"/>
    <property type="evidence" value="ECO:0007669"/>
    <property type="project" value="TreeGrafter"/>
</dbReference>
<comment type="pathway">
    <text evidence="2">Carbohydrate degradation; glycolysis; D-glyceraldehyde 3-phosphate and glycerone phosphate from D-glucose: step 3/4.</text>
</comment>
<evidence type="ECO:0000256" key="8">
    <source>
        <dbReference type="ARBA" id="ARBA00023152"/>
    </source>
</evidence>
<dbReference type="PRINTS" id="PR00476">
    <property type="entry name" value="PHFRCTKINASE"/>
</dbReference>
<dbReference type="Pfam" id="PF00365">
    <property type="entry name" value="PFK"/>
    <property type="match status" value="1"/>
</dbReference>
<dbReference type="GO" id="GO:0048029">
    <property type="term" value="F:monosaccharide binding"/>
    <property type="evidence" value="ECO:0007669"/>
    <property type="project" value="TreeGrafter"/>
</dbReference>
<sequence>CAWVNSRFKASYAPIVCVAEGAMPKDGDMVLKDATKDSFGHVRLSGVGEWLAKEIEARTGKEARTTVLGHVQRGGTPSAFDRWLATRFGLHAVDAVRDGDFGKMVALKGTDIVRVPILEATSQLKTADPALYAEAGVFFG</sequence>
<keyword evidence="5" id="KW-0479">Metal-binding</keyword>
<dbReference type="SUPFAM" id="SSF53784">
    <property type="entry name" value="Phosphofructokinase"/>
    <property type="match status" value="1"/>
</dbReference>
<comment type="caution">
    <text evidence="11">The sequence shown here is derived from an EMBL/GenBank/DDBJ whole genome shotgun (WGS) entry which is preliminary data.</text>
</comment>
<evidence type="ECO:0000259" key="10">
    <source>
        <dbReference type="Pfam" id="PF00365"/>
    </source>
</evidence>
<keyword evidence="7" id="KW-0460">Magnesium</keyword>
<dbReference type="GO" id="GO:0016208">
    <property type="term" value="F:AMP binding"/>
    <property type="evidence" value="ECO:0007669"/>
    <property type="project" value="TreeGrafter"/>
</dbReference>
<dbReference type="GO" id="GO:0070095">
    <property type="term" value="F:fructose-6-phosphate binding"/>
    <property type="evidence" value="ECO:0007669"/>
    <property type="project" value="TreeGrafter"/>
</dbReference>
<dbReference type="PROSITE" id="PS00433">
    <property type="entry name" value="PHOSPHOFRUCTOKINASE"/>
    <property type="match status" value="1"/>
</dbReference>
<comment type="similarity">
    <text evidence="9">Belongs to the phosphofructokinase type A (PFKA) family.</text>
</comment>
<reference evidence="11" key="1">
    <citation type="submission" date="2020-01" db="EMBL/GenBank/DDBJ databases">
        <title>Insect and environment-associated Actinomycetes.</title>
        <authorList>
            <person name="Currrie C."/>
            <person name="Chevrette M."/>
            <person name="Carlson C."/>
            <person name="Stubbendieck R."/>
            <person name="Wendt-Pienkowski E."/>
        </authorList>
    </citation>
    <scope>NUCLEOTIDE SEQUENCE</scope>
    <source>
        <strain evidence="11">SID12501</strain>
    </source>
</reference>
<dbReference type="PANTHER" id="PTHR13697:SF52">
    <property type="entry name" value="ATP-DEPENDENT 6-PHOSPHOFRUCTOKINASE 3"/>
    <property type="match status" value="1"/>
</dbReference>
<proteinExistence type="inferred from homology"/>